<keyword evidence="12" id="KW-1185">Reference proteome</keyword>
<evidence type="ECO:0000256" key="9">
    <source>
        <dbReference type="ARBA" id="ARBA00023136"/>
    </source>
</evidence>
<sequence length="182" mass="20121">MEKYQGNEKQVEEQEEFSFDEYPGKCVWEFMTKNSDLLPRCGQEIRPHQINSALLMKILFILVNGKHVSESTTPSTYHKQSLFGISSWLQNCGKHLLPSATSLNNISSLPALATAGFSTISFLLGAVTYVVSGFLRMKIATYANARTTLEARKGVGKAFIVAFRSGAVMGFLFSANGLLRID</sequence>
<feature type="transmembrane region" description="Helical" evidence="10">
    <location>
        <begin position="111"/>
        <end position="137"/>
    </location>
</feature>
<dbReference type="InterPro" id="IPR004131">
    <property type="entry name" value="PPase-energised_H-pump"/>
</dbReference>
<keyword evidence="3" id="KW-0813">Transport</keyword>
<evidence type="ECO:0000256" key="5">
    <source>
        <dbReference type="ARBA" id="ARBA00022842"/>
    </source>
</evidence>
<dbReference type="Pfam" id="PF03030">
    <property type="entry name" value="H_PPase"/>
    <property type="match status" value="1"/>
</dbReference>
<evidence type="ECO:0000256" key="7">
    <source>
        <dbReference type="ARBA" id="ARBA00022989"/>
    </source>
</evidence>
<comment type="caution">
    <text evidence="11">The sequence shown here is derived from an EMBL/GenBank/DDBJ whole genome shotgun (WGS) entry which is preliminary data.</text>
</comment>
<dbReference type="Proteomes" id="UP001604277">
    <property type="component" value="Unassembled WGS sequence"/>
</dbReference>
<dbReference type="AlphaFoldDB" id="A0ABD1UTX4"/>
<keyword evidence="4 10" id="KW-0812">Transmembrane</keyword>
<dbReference type="PANTHER" id="PTHR31998">
    <property type="entry name" value="K(+)-INSENSITIVE PYROPHOSPHATE-ENERGIZED PROTON PUMP"/>
    <property type="match status" value="1"/>
</dbReference>
<dbReference type="EC" id="7.1.3.1" evidence="2"/>
<dbReference type="GO" id="GO:0012505">
    <property type="term" value="C:endomembrane system"/>
    <property type="evidence" value="ECO:0007669"/>
    <property type="project" value="UniProtKB-SubCell"/>
</dbReference>
<dbReference type="EMBL" id="JBFOLJ010000006">
    <property type="protein sequence ID" value="KAL2528467.1"/>
    <property type="molecule type" value="Genomic_DNA"/>
</dbReference>
<proteinExistence type="predicted"/>
<evidence type="ECO:0000256" key="10">
    <source>
        <dbReference type="SAM" id="Phobius"/>
    </source>
</evidence>
<dbReference type="GO" id="GO:0009678">
    <property type="term" value="F:diphosphate hydrolysis-driven proton transmembrane transporter activity"/>
    <property type="evidence" value="ECO:0007669"/>
    <property type="project" value="UniProtKB-EC"/>
</dbReference>
<name>A0ABD1UTX4_9LAMI</name>
<reference evidence="12" key="1">
    <citation type="submission" date="2024-07" db="EMBL/GenBank/DDBJ databases">
        <title>Two chromosome-level genome assemblies of Korean endemic species Abeliophyllum distichum and Forsythia ovata (Oleaceae).</title>
        <authorList>
            <person name="Jang H."/>
        </authorList>
    </citation>
    <scope>NUCLEOTIDE SEQUENCE [LARGE SCALE GENOMIC DNA]</scope>
</reference>
<evidence type="ECO:0000256" key="6">
    <source>
        <dbReference type="ARBA" id="ARBA00022967"/>
    </source>
</evidence>
<feature type="transmembrane region" description="Helical" evidence="10">
    <location>
        <begin position="158"/>
        <end position="179"/>
    </location>
</feature>
<evidence type="ECO:0000256" key="1">
    <source>
        <dbReference type="ARBA" id="ARBA00004127"/>
    </source>
</evidence>
<keyword evidence="7 10" id="KW-1133">Transmembrane helix</keyword>
<gene>
    <name evidence="11" type="ORF">Fot_21068</name>
</gene>
<evidence type="ECO:0000313" key="12">
    <source>
        <dbReference type="Proteomes" id="UP001604277"/>
    </source>
</evidence>
<protein>
    <recommendedName>
        <fullName evidence="2">H(+)-exporting diphosphatase</fullName>
        <ecNumber evidence="2">7.1.3.1</ecNumber>
    </recommendedName>
</protein>
<evidence type="ECO:0000256" key="4">
    <source>
        <dbReference type="ARBA" id="ARBA00022692"/>
    </source>
</evidence>
<evidence type="ECO:0000256" key="2">
    <source>
        <dbReference type="ARBA" id="ARBA00013242"/>
    </source>
</evidence>
<keyword evidence="8" id="KW-0406">Ion transport</keyword>
<evidence type="ECO:0000256" key="8">
    <source>
        <dbReference type="ARBA" id="ARBA00023065"/>
    </source>
</evidence>
<evidence type="ECO:0000313" key="11">
    <source>
        <dbReference type="EMBL" id="KAL2528467.1"/>
    </source>
</evidence>
<keyword evidence="6" id="KW-1278">Translocase</keyword>
<organism evidence="11 12">
    <name type="scientific">Forsythia ovata</name>
    <dbReference type="NCBI Taxonomy" id="205694"/>
    <lineage>
        <taxon>Eukaryota</taxon>
        <taxon>Viridiplantae</taxon>
        <taxon>Streptophyta</taxon>
        <taxon>Embryophyta</taxon>
        <taxon>Tracheophyta</taxon>
        <taxon>Spermatophyta</taxon>
        <taxon>Magnoliopsida</taxon>
        <taxon>eudicotyledons</taxon>
        <taxon>Gunneridae</taxon>
        <taxon>Pentapetalae</taxon>
        <taxon>asterids</taxon>
        <taxon>lamiids</taxon>
        <taxon>Lamiales</taxon>
        <taxon>Oleaceae</taxon>
        <taxon>Forsythieae</taxon>
        <taxon>Forsythia</taxon>
    </lineage>
</organism>
<keyword evidence="5" id="KW-0460">Magnesium</keyword>
<comment type="subcellular location">
    <subcellularLocation>
        <location evidence="1">Endomembrane system</location>
        <topology evidence="1">Multi-pass membrane protein</topology>
    </subcellularLocation>
</comment>
<evidence type="ECO:0000256" key="3">
    <source>
        <dbReference type="ARBA" id="ARBA00022448"/>
    </source>
</evidence>
<accession>A0ABD1UTX4</accession>
<keyword evidence="9 10" id="KW-0472">Membrane</keyword>